<accession>A0A1B6EDZ7</accession>
<gene>
    <name evidence="1" type="ORF">g.43435</name>
</gene>
<dbReference type="EMBL" id="GEDC01001142">
    <property type="protein sequence ID" value="JAS36156.1"/>
    <property type="molecule type" value="Transcribed_RNA"/>
</dbReference>
<name>A0A1B6EDZ7_9HEMI</name>
<proteinExistence type="predicted"/>
<reference evidence="1" key="1">
    <citation type="submission" date="2015-12" db="EMBL/GenBank/DDBJ databases">
        <title>De novo transcriptome assembly of four potential Pierce s Disease insect vectors from Arizona vineyards.</title>
        <authorList>
            <person name="Tassone E.E."/>
        </authorList>
    </citation>
    <scope>NUCLEOTIDE SEQUENCE</scope>
</reference>
<feature type="non-terminal residue" evidence="1">
    <location>
        <position position="1"/>
    </location>
</feature>
<organism evidence="1">
    <name type="scientific">Clastoptera arizonana</name>
    <name type="common">Arizona spittle bug</name>
    <dbReference type="NCBI Taxonomy" id="38151"/>
    <lineage>
        <taxon>Eukaryota</taxon>
        <taxon>Metazoa</taxon>
        <taxon>Ecdysozoa</taxon>
        <taxon>Arthropoda</taxon>
        <taxon>Hexapoda</taxon>
        <taxon>Insecta</taxon>
        <taxon>Pterygota</taxon>
        <taxon>Neoptera</taxon>
        <taxon>Paraneoptera</taxon>
        <taxon>Hemiptera</taxon>
        <taxon>Auchenorrhyncha</taxon>
        <taxon>Cercopoidea</taxon>
        <taxon>Clastopteridae</taxon>
        <taxon>Clastoptera</taxon>
    </lineage>
</organism>
<dbReference type="AlphaFoldDB" id="A0A1B6EDZ7"/>
<sequence>IIAASIVVQLGATPFGFLFPGSSNPAPPTTTNYTPVANFLTSFQQQTSAAASPFINRMRDSVRTVTQGIMNFGIQMSLLGNQIATNKLNHISAVVNSIKSPFSSGAAPGSVPPVVMNVTANATTPKPK</sequence>
<protein>
    <submittedName>
        <fullName evidence="1">Uncharacterized protein</fullName>
    </submittedName>
</protein>
<evidence type="ECO:0000313" key="1">
    <source>
        <dbReference type="EMBL" id="JAS36156.1"/>
    </source>
</evidence>